<dbReference type="SUPFAM" id="SSF47459">
    <property type="entry name" value="HLH, helix-loop-helix DNA-binding domain"/>
    <property type="match status" value="1"/>
</dbReference>
<feature type="domain" description="BHLH" evidence="5">
    <location>
        <begin position="12"/>
        <end position="64"/>
    </location>
</feature>
<evidence type="ECO:0000259" key="5">
    <source>
        <dbReference type="PROSITE" id="PS50888"/>
    </source>
</evidence>
<dbReference type="GO" id="GO:0000981">
    <property type="term" value="F:DNA-binding transcription factor activity, RNA polymerase II-specific"/>
    <property type="evidence" value="ECO:0007669"/>
    <property type="project" value="TreeGrafter"/>
</dbReference>
<name>A0AAN8VCQ4_9MAGN</name>
<comment type="caution">
    <text evidence="6">The sequence shown here is derived from an EMBL/GenBank/DDBJ whole genome shotgun (WGS) entry which is preliminary data.</text>
</comment>
<dbReference type="InterPro" id="IPR011598">
    <property type="entry name" value="bHLH_dom"/>
</dbReference>
<dbReference type="AlphaFoldDB" id="A0AAN8VCQ4"/>
<dbReference type="GO" id="GO:0046983">
    <property type="term" value="F:protein dimerization activity"/>
    <property type="evidence" value="ECO:0007669"/>
    <property type="project" value="InterPro"/>
</dbReference>
<evidence type="ECO:0000256" key="1">
    <source>
        <dbReference type="ARBA" id="ARBA00004123"/>
    </source>
</evidence>
<keyword evidence="7" id="KW-1185">Reference proteome</keyword>
<evidence type="ECO:0000313" key="7">
    <source>
        <dbReference type="Proteomes" id="UP001370490"/>
    </source>
</evidence>
<keyword evidence="4" id="KW-0539">Nucleus</keyword>
<evidence type="ECO:0000256" key="3">
    <source>
        <dbReference type="ARBA" id="ARBA00023163"/>
    </source>
</evidence>
<dbReference type="PANTHER" id="PTHR13935:SF90">
    <property type="entry name" value="TRANSCRIPTION FACTOR BHLH162"/>
    <property type="match status" value="1"/>
</dbReference>
<evidence type="ECO:0000256" key="2">
    <source>
        <dbReference type="ARBA" id="ARBA00023015"/>
    </source>
</evidence>
<sequence>MDNNSNHPSSSSSKTDRKTIERIRRDQMKALCSKLNSLLPHQNRREAISLPDQLNEAANYIKSLQINLAKMKEKKDSLVGIDENSTSTRTLSTGNGRMRGLKTPHIEIHETECALEVVLITGLDSQFMFNETIRMLHEEGYEIINASSSVVNDTVFNTILSKVGESASSYGSAKISQRLMKFANEVNGL</sequence>
<dbReference type="PANTHER" id="PTHR13935">
    <property type="entry name" value="ACHAETE-SCUTE TRANSCRIPTION FACTOR-RELATED"/>
    <property type="match status" value="1"/>
</dbReference>
<dbReference type="PROSITE" id="PS50888">
    <property type="entry name" value="BHLH"/>
    <property type="match status" value="1"/>
</dbReference>
<dbReference type="Proteomes" id="UP001370490">
    <property type="component" value="Unassembled WGS sequence"/>
</dbReference>
<keyword evidence="2" id="KW-0805">Transcription regulation</keyword>
<evidence type="ECO:0000256" key="4">
    <source>
        <dbReference type="ARBA" id="ARBA00023242"/>
    </source>
</evidence>
<gene>
    <name evidence="6" type="ORF">RJ641_002197</name>
</gene>
<evidence type="ECO:0000313" key="6">
    <source>
        <dbReference type="EMBL" id="KAK6932573.1"/>
    </source>
</evidence>
<dbReference type="Gene3D" id="4.10.280.10">
    <property type="entry name" value="Helix-loop-helix DNA-binding domain"/>
    <property type="match status" value="1"/>
</dbReference>
<reference evidence="6 7" key="1">
    <citation type="submission" date="2023-12" db="EMBL/GenBank/DDBJ databases">
        <title>A high-quality genome assembly for Dillenia turbinata (Dilleniales).</title>
        <authorList>
            <person name="Chanderbali A."/>
        </authorList>
    </citation>
    <scope>NUCLEOTIDE SEQUENCE [LARGE SCALE GENOMIC DNA]</scope>
    <source>
        <strain evidence="6">LSX21</strain>
        <tissue evidence="6">Leaf</tissue>
    </source>
</reference>
<dbReference type="GO" id="GO:0090575">
    <property type="term" value="C:RNA polymerase II transcription regulator complex"/>
    <property type="evidence" value="ECO:0007669"/>
    <property type="project" value="TreeGrafter"/>
</dbReference>
<dbReference type="InterPro" id="IPR036638">
    <property type="entry name" value="HLH_DNA-bd_sf"/>
</dbReference>
<comment type="subcellular location">
    <subcellularLocation>
        <location evidence="1">Nucleus</location>
    </subcellularLocation>
</comment>
<accession>A0AAN8VCQ4</accession>
<dbReference type="InterPro" id="IPR015660">
    <property type="entry name" value="MASH1/Ascl1a-like"/>
</dbReference>
<organism evidence="6 7">
    <name type="scientific">Dillenia turbinata</name>
    <dbReference type="NCBI Taxonomy" id="194707"/>
    <lineage>
        <taxon>Eukaryota</taxon>
        <taxon>Viridiplantae</taxon>
        <taxon>Streptophyta</taxon>
        <taxon>Embryophyta</taxon>
        <taxon>Tracheophyta</taxon>
        <taxon>Spermatophyta</taxon>
        <taxon>Magnoliopsida</taxon>
        <taxon>eudicotyledons</taxon>
        <taxon>Gunneridae</taxon>
        <taxon>Pentapetalae</taxon>
        <taxon>Dilleniales</taxon>
        <taxon>Dilleniaceae</taxon>
        <taxon>Dillenia</taxon>
    </lineage>
</organism>
<keyword evidence="3" id="KW-0804">Transcription</keyword>
<dbReference type="EMBL" id="JBAMMX010000010">
    <property type="protein sequence ID" value="KAK6932573.1"/>
    <property type="molecule type" value="Genomic_DNA"/>
</dbReference>
<dbReference type="GO" id="GO:0000977">
    <property type="term" value="F:RNA polymerase II transcription regulatory region sequence-specific DNA binding"/>
    <property type="evidence" value="ECO:0007669"/>
    <property type="project" value="TreeGrafter"/>
</dbReference>
<proteinExistence type="predicted"/>
<protein>
    <submittedName>
        <fullName evidence="6">Myc-type, basic helix-loop-helix (BHLH) domain</fullName>
    </submittedName>
</protein>
<dbReference type="FunFam" id="4.10.280.10:FF:000103">
    <property type="entry name" value="Transcription factor bHLH162"/>
    <property type="match status" value="1"/>
</dbReference>
<dbReference type="Pfam" id="PF00010">
    <property type="entry name" value="HLH"/>
    <property type="match status" value="1"/>
</dbReference>